<dbReference type="Proteomes" id="UP000027195">
    <property type="component" value="Unassembled WGS sequence"/>
</dbReference>
<organism evidence="1 2">
    <name type="scientific">Botryobasidium botryosum (strain FD-172 SS1)</name>
    <dbReference type="NCBI Taxonomy" id="930990"/>
    <lineage>
        <taxon>Eukaryota</taxon>
        <taxon>Fungi</taxon>
        <taxon>Dikarya</taxon>
        <taxon>Basidiomycota</taxon>
        <taxon>Agaricomycotina</taxon>
        <taxon>Agaricomycetes</taxon>
        <taxon>Cantharellales</taxon>
        <taxon>Botryobasidiaceae</taxon>
        <taxon>Botryobasidium</taxon>
    </lineage>
</organism>
<dbReference type="HOGENOM" id="CLU_200651_0_0_1"/>
<name>A0A067MAP0_BOTB1</name>
<dbReference type="InParanoid" id="A0A067MAP0"/>
<accession>A0A067MAP0</accession>
<dbReference type="EMBL" id="KL198055">
    <property type="protein sequence ID" value="KDQ11760.1"/>
    <property type="molecule type" value="Genomic_DNA"/>
</dbReference>
<evidence type="ECO:0000313" key="2">
    <source>
        <dbReference type="Proteomes" id="UP000027195"/>
    </source>
</evidence>
<sequence length="74" mass="8329">MHARDVVVSDSIIVACYSFIMIEGEDAHARNHSHTPEFVSWTYFGHLLRIFVLELPTSSDLRSTSPKTLVLALV</sequence>
<keyword evidence="2" id="KW-1185">Reference proteome</keyword>
<gene>
    <name evidence="1" type="ORF">BOTBODRAFT_57190</name>
</gene>
<dbReference type="AlphaFoldDB" id="A0A067MAP0"/>
<protein>
    <submittedName>
        <fullName evidence="1">Uncharacterized protein</fullName>
    </submittedName>
</protein>
<evidence type="ECO:0000313" key="1">
    <source>
        <dbReference type="EMBL" id="KDQ11760.1"/>
    </source>
</evidence>
<proteinExistence type="predicted"/>
<reference evidence="2" key="1">
    <citation type="journal article" date="2014" name="Proc. Natl. Acad. Sci. U.S.A.">
        <title>Extensive sampling of basidiomycete genomes demonstrates inadequacy of the white-rot/brown-rot paradigm for wood decay fungi.</title>
        <authorList>
            <person name="Riley R."/>
            <person name="Salamov A.A."/>
            <person name="Brown D.W."/>
            <person name="Nagy L.G."/>
            <person name="Floudas D."/>
            <person name="Held B.W."/>
            <person name="Levasseur A."/>
            <person name="Lombard V."/>
            <person name="Morin E."/>
            <person name="Otillar R."/>
            <person name="Lindquist E.A."/>
            <person name="Sun H."/>
            <person name="LaButti K.M."/>
            <person name="Schmutz J."/>
            <person name="Jabbour D."/>
            <person name="Luo H."/>
            <person name="Baker S.E."/>
            <person name="Pisabarro A.G."/>
            <person name="Walton J.D."/>
            <person name="Blanchette R.A."/>
            <person name="Henrissat B."/>
            <person name="Martin F."/>
            <person name="Cullen D."/>
            <person name="Hibbett D.S."/>
            <person name="Grigoriev I.V."/>
        </authorList>
    </citation>
    <scope>NUCLEOTIDE SEQUENCE [LARGE SCALE GENOMIC DNA]</scope>
    <source>
        <strain evidence="2">FD-172 SS1</strain>
    </source>
</reference>